<dbReference type="EMBL" id="JAMOKX010000005">
    <property type="protein sequence ID" value="MCL9819760.1"/>
    <property type="molecule type" value="Genomic_DNA"/>
</dbReference>
<dbReference type="Pfam" id="PF04230">
    <property type="entry name" value="PS_pyruv_trans"/>
    <property type="match status" value="1"/>
</dbReference>
<dbReference type="Proteomes" id="UP001057522">
    <property type="component" value="Unassembled WGS sequence"/>
</dbReference>
<reference evidence="2" key="1">
    <citation type="submission" date="2022-06" db="EMBL/GenBank/DDBJ databases">
        <title>Helicobacter colisuis sp. nov.</title>
        <authorList>
            <person name="Papic B."/>
            <person name="Gruntar I."/>
        </authorList>
    </citation>
    <scope>NUCLEOTIDE SEQUENCE</scope>
    <source>
        <strain evidence="2">11154-15</strain>
    </source>
</reference>
<feature type="domain" description="Polysaccharide pyruvyl transferase" evidence="1">
    <location>
        <begin position="15"/>
        <end position="215"/>
    </location>
</feature>
<organism evidence="2 3">
    <name type="scientific">Helicobacter colisuis</name>
    <dbReference type="NCBI Taxonomy" id="2949739"/>
    <lineage>
        <taxon>Bacteria</taxon>
        <taxon>Pseudomonadati</taxon>
        <taxon>Campylobacterota</taxon>
        <taxon>Epsilonproteobacteria</taxon>
        <taxon>Campylobacterales</taxon>
        <taxon>Helicobacteraceae</taxon>
        <taxon>Helicobacter</taxon>
    </lineage>
</organism>
<evidence type="ECO:0000313" key="3">
    <source>
        <dbReference type="Proteomes" id="UP001057522"/>
    </source>
</evidence>
<dbReference type="RefSeq" id="WP_250604540.1">
    <property type="nucleotide sequence ID" value="NZ_JAMOKX010000005.1"/>
</dbReference>
<proteinExistence type="predicted"/>
<protein>
    <submittedName>
        <fullName evidence="2">Polysaccharide pyruvyl transferase family protein</fullName>
    </submittedName>
</protein>
<keyword evidence="2" id="KW-0808">Transferase</keyword>
<dbReference type="GO" id="GO:0016740">
    <property type="term" value="F:transferase activity"/>
    <property type="evidence" value="ECO:0007669"/>
    <property type="project" value="UniProtKB-KW"/>
</dbReference>
<evidence type="ECO:0000313" key="2">
    <source>
        <dbReference type="EMBL" id="MCL9819760.1"/>
    </source>
</evidence>
<gene>
    <name evidence="2" type="ORF">NCR95_06240</name>
</gene>
<name>A0ABT0TV15_9HELI</name>
<dbReference type="InterPro" id="IPR007345">
    <property type="entry name" value="Polysacch_pyruvyl_Trfase"/>
</dbReference>
<sequence length="283" mass="33109">MMKNVKVFYWLGEPNFGDLLNINICHSLFGVNPVETSPEECEAVFIGSVLDDFLYGKIFKTRDYYDLYKKQPIKIWGSGFIADKNQFIRRKFFLPEIYFRRIEVYAVRGNLSLHRLKKIANIEPNNNNILADPGLLSSLLIKENIAKKYKYGVIPHHSELDMKIWECFKNRDDTLLIRVDNTNPLETIRKIAECENIFSSALHGLIVADAFGIPNCRLIASNRLLGGNYKFLDYYSAYNINRYTCIEVSENYPMCLRELKSEYNISYEMVQQKQRELIESFPY</sequence>
<keyword evidence="3" id="KW-1185">Reference proteome</keyword>
<accession>A0ABT0TV15</accession>
<evidence type="ECO:0000259" key="1">
    <source>
        <dbReference type="Pfam" id="PF04230"/>
    </source>
</evidence>
<comment type="caution">
    <text evidence="2">The sequence shown here is derived from an EMBL/GenBank/DDBJ whole genome shotgun (WGS) entry which is preliminary data.</text>
</comment>